<keyword evidence="2" id="KW-1185">Reference proteome</keyword>
<comment type="caution">
    <text evidence="1">The sequence shown here is derived from an EMBL/GenBank/DDBJ whole genome shotgun (WGS) entry which is preliminary data.</text>
</comment>
<dbReference type="EMBL" id="CAJVPT010045759">
    <property type="protein sequence ID" value="CAG8736813.1"/>
    <property type="molecule type" value="Genomic_DNA"/>
</dbReference>
<feature type="non-terminal residue" evidence="1">
    <location>
        <position position="41"/>
    </location>
</feature>
<organism evidence="1 2">
    <name type="scientific">Acaulospora colombiana</name>
    <dbReference type="NCBI Taxonomy" id="27376"/>
    <lineage>
        <taxon>Eukaryota</taxon>
        <taxon>Fungi</taxon>
        <taxon>Fungi incertae sedis</taxon>
        <taxon>Mucoromycota</taxon>
        <taxon>Glomeromycotina</taxon>
        <taxon>Glomeromycetes</taxon>
        <taxon>Diversisporales</taxon>
        <taxon>Acaulosporaceae</taxon>
        <taxon>Acaulospora</taxon>
    </lineage>
</organism>
<feature type="non-terminal residue" evidence="1">
    <location>
        <position position="1"/>
    </location>
</feature>
<reference evidence="1" key="1">
    <citation type="submission" date="2021-06" db="EMBL/GenBank/DDBJ databases">
        <authorList>
            <person name="Kallberg Y."/>
            <person name="Tangrot J."/>
            <person name="Rosling A."/>
        </authorList>
    </citation>
    <scope>NUCLEOTIDE SEQUENCE</scope>
    <source>
        <strain evidence="1">CL356</strain>
    </source>
</reference>
<gene>
    <name evidence="1" type="ORF">ACOLOM_LOCUS11948</name>
</gene>
<accession>A0ACA9QB37</accession>
<evidence type="ECO:0000313" key="2">
    <source>
        <dbReference type="Proteomes" id="UP000789525"/>
    </source>
</evidence>
<sequence>LWTILTVIYIIIEKYINEEDEENDGDSNDEDFDLQDCLPFD</sequence>
<name>A0ACA9QB37_9GLOM</name>
<proteinExistence type="predicted"/>
<dbReference type="Proteomes" id="UP000789525">
    <property type="component" value="Unassembled WGS sequence"/>
</dbReference>
<protein>
    <submittedName>
        <fullName evidence="1">17226_t:CDS:1</fullName>
    </submittedName>
</protein>
<evidence type="ECO:0000313" key="1">
    <source>
        <dbReference type="EMBL" id="CAG8736813.1"/>
    </source>
</evidence>